<evidence type="ECO:0000313" key="3">
    <source>
        <dbReference type="Proteomes" id="UP000182248"/>
    </source>
</evidence>
<name>A0A1K1QD02_9FLAO</name>
<dbReference type="RefSeq" id="WP_139276164.1">
    <property type="nucleotide sequence ID" value="NZ_FPJE01000012.1"/>
</dbReference>
<gene>
    <name evidence="2" type="ORF">SAMN02927921_02457</name>
</gene>
<accession>A0A1K1QD02</accession>
<feature type="chain" id="PRO_5012205069" evidence="1">
    <location>
        <begin position="20"/>
        <end position="127"/>
    </location>
</feature>
<organism evidence="2 3">
    <name type="scientific">Sinomicrobium oceani</name>
    <dbReference type="NCBI Taxonomy" id="1150368"/>
    <lineage>
        <taxon>Bacteria</taxon>
        <taxon>Pseudomonadati</taxon>
        <taxon>Bacteroidota</taxon>
        <taxon>Flavobacteriia</taxon>
        <taxon>Flavobacteriales</taxon>
        <taxon>Flavobacteriaceae</taxon>
        <taxon>Sinomicrobium</taxon>
    </lineage>
</organism>
<dbReference type="AlphaFoldDB" id="A0A1K1QD02"/>
<keyword evidence="1" id="KW-0732">Signal</keyword>
<dbReference type="Proteomes" id="UP000182248">
    <property type="component" value="Unassembled WGS sequence"/>
</dbReference>
<feature type="signal peptide" evidence="1">
    <location>
        <begin position="1"/>
        <end position="19"/>
    </location>
</feature>
<evidence type="ECO:0000256" key="1">
    <source>
        <dbReference type="SAM" id="SignalP"/>
    </source>
</evidence>
<keyword evidence="3" id="KW-1185">Reference proteome</keyword>
<protein>
    <submittedName>
        <fullName evidence="2">Uncharacterized protein</fullName>
    </submittedName>
</protein>
<sequence>MKKKLLLTGCMICSFVVFSQESSDQKKLKRYDKYTYIEISELPRQQASRDRVLNDLSSADMNNYTLKNYLELLSYGGRMKPLSYNNIKKTMAKPKVNMKSTLEMGKTPSYYGKPLDLKSIKLGSIWN</sequence>
<dbReference type="EMBL" id="FPJE01000012">
    <property type="protein sequence ID" value="SFW57531.1"/>
    <property type="molecule type" value="Genomic_DNA"/>
</dbReference>
<evidence type="ECO:0000313" key="2">
    <source>
        <dbReference type="EMBL" id="SFW57531.1"/>
    </source>
</evidence>
<reference evidence="2 3" key="1">
    <citation type="submission" date="2016-11" db="EMBL/GenBank/DDBJ databases">
        <authorList>
            <person name="Jaros S."/>
            <person name="Januszkiewicz K."/>
            <person name="Wedrychowicz H."/>
        </authorList>
    </citation>
    <scope>NUCLEOTIDE SEQUENCE [LARGE SCALE GENOMIC DNA]</scope>
    <source>
        <strain evidence="2 3">CGMCC 1.12145</strain>
    </source>
</reference>
<proteinExistence type="predicted"/>